<dbReference type="CTD" id="41339"/>
<evidence type="ECO:0000256" key="6">
    <source>
        <dbReference type="ARBA" id="ARBA00022801"/>
    </source>
</evidence>
<reference evidence="11" key="1">
    <citation type="submission" date="2021-01" db="UniProtKB">
        <authorList>
            <consortium name="EnsemblMetazoa"/>
        </authorList>
    </citation>
    <scope>IDENTIFICATION</scope>
</reference>
<evidence type="ECO:0000256" key="2">
    <source>
        <dbReference type="ARBA" id="ARBA00004496"/>
    </source>
</evidence>
<feature type="domain" description="Endonuclease/exonuclease/phosphatase" evidence="10">
    <location>
        <begin position="222"/>
        <end position="513"/>
    </location>
</feature>
<dbReference type="GO" id="GO:0046872">
    <property type="term" value="F:metal ion binding"/>
    <property type="evidence" value="ECO:0007669"/>
    <property type="project" value="UniProtKB-KW"/>
</dbReference>
<protein>
    <recommendedName>
        <fullName evidence="9">Nocturnin</fullName>
    </recommendedName>
</protein>
<dbReference type="InParanoid" id="A0A7M7JX45"/>
<dbReference type="GO" id="GO:0000175">
    <property type="term" value="F:3'-5'-RNA exonuclease activity"/>
    <property type="evidence" value="ECO:0007669"/>
    <property type="project" value="TreeGrafter"/>
</dbReference>
<dbReference type="PANTHER" id="PTHR12121">
    <property type="entry name" value="CARBON CATABOLITE REPRESSOR PROTEIN 4"/>
    <property type="match status" value="1"/>
</dbReference>
<dbReference type="KEGG" id="vde:111248629"/>
<dbReference type="GO" id="GO:0048511">
    <property type="term" value="P:rhythmic process"/>
    <property type="evidence" value="ECO:0007669"/>
    <property type="project" value="UniProtKB-KW"/>
</dbReference>
<dbReference type="SUPFAM" id="SSF56219">
    <property type="entry name" value="DNase I-like"/>
    <property type="match status" value="1"/>
</dbReference>
<dbReference type="GO" id="GO:0006139">
    <property type="term" value="P:nucleobase-containing compound metabolic process"/>
    <property type="evidence" value="ECO:0007669"/>
    <property type="project" value="UniProtKB-ARBA"/>
</dbReference>
<dbReference type="OrthoDB" id="276515at2759"/>
<dbReference type="PANTHER" id="PTHR12121:SF45">
    <property type="entry name" value="NOCTURNIN"/>
    <property type="match status" value="1"/>
</dbReference>
<accession>A0A7M7JX45</accession>
<keyword evidence="8" id="KW-0090">Biological rhythms</keyword>
<evidence type="ECO:0000256" key="5">
    <source>
        <dbReference type="ARBA" id="ARBA00022723"/>
    </source>
</evidence>
<dbReference type="GeneID" id="111248629"/>
<evidence type="ECO:0000256" key="8">
    <source>
        <dbReference type="ARBA" id="ARBA00023108"/>
    </source>
</evidence>
<organism evidence="11 12">
    <name type="scientific">Varroa destructor</name>
    <name type="common">Honeybee mite</name>
    <dbReference type="NCBI Taxonomy" id="109461"/>
    <lineage>
        <taxon>Eukaryota</taxon>
        <taxon>Metazoa</taxon>
        <taxon>Ecdysozoa</taxon>
        <taxon>Arthropoda</taxon>
        <taxon>Chelicerata</taxon>
        <taxon>Arachnida</taxon>
        <taxon>Acari</taxon>
        <taxon>Parasitiformes</taxon>
        <taxon>Mesostigmata</taxon>
        <taxon>Gamasina</taxon>
        <taxon>Dermanyssoidea</taxon>
        <taxon>Varroidae</taxon>
        <taxon>Varroa</taxon>
    </lineage>
</organism>
<proteinExistence type="inferred from homology"/>
<evidence type="ECO:0000256" key="9">
    <source>
        <dbReference type="ARBA" id="ARBA00023807"/>
    </source>
</evidence>
<evidence type="ECO:0000256" key="7">
    <source>
        <dbReference type="ARBA" id="ARBA00022842"/>
    </source>
</evidence>
<dbReference type="InterPro" id="IPR005135">
    <property type="entry name" value="Endo/exonuclease/phosphatase"/>
</dbReference>
<dbReference type="GO" id="GO:0005737">
    <property type="term" value="C:cytoplasm"/>
    <property type="evidence" value="ECO:0007669"/>
    <property type="project" value="UniProtKB-SubCell"/>
</dbReference>
<dbReference type="RefSeq" id="XP_022657027.1">
    <property type="nucleotide sequence ID" value="XM_022801292.1"/>
</dbReference>
<dbReference type="EnsemblMetazoa" id="XM_022801292">
    <property type="protein sequence ID" value="XP_022657027"/>
    <property type="gene ID" value="LOC111248629"/>
</dbReference>
<keyword evidence="5" id="KW-0479">Metal-binding</keyword>
<keyword evidence="12" id="KW-1185">Reference proteome</keyword>
<comment type="cofactor">
    <cofactor evidence="1">
        <name>Mg(2+)</name>
        <dbReference type="ChEBI" id="CHEBI:18420"/>
    </cofactor>
</comment>
<dbReference type="Gene3D" id="3.60.10.10">
    <property type="entry name" value="Endonuclease/exonuclease/phosphatase"/>
    <property type="match status" value="1"/>
</dbReference>
<dbReference type="FunFam" id="3.60.10.10:FF:000012">
    <property type="entry name" value="nocturnin isoform X2"/>
    <property type="match status" value="1"/>
</dbReference>
<evidence type="ECO:0000256" key="1">
    <source>
        <dbReference type="ARBA" id="ARBA00001946"/>
    </source>
</evidence>
<evidence type="ECO:0000313" key="11">
    <source>
        <dbReference type="EnsemblMetazoa" id="XP_022657027"/>
    </source>
</evidence>
<dbReference type="InterPro" id="IPR036691">
    <property type="entry name" value="Endo/exonu/phosph_ase_sf"/>
</dbReference>
<sequence length="523" mass="58386">MKACTLFEIWKSPSIFLTAIIRAANSVTPSEFNIVSAKISLLRKLLKLASMHAAERFIRAVKMGGQAFLFDVSRSGQRPLTPIVAVSCQDPVDRHQLKRNNTSLASISSTLRPMPVVLTEAYEPFRMGSLAGRAKILSEDRADQDVESEASASTTVIAVSCAVEQPQQGRSISYRVGLPSTRLGLLERCRYELAAMPPMITRSFLESDQAQHIAVPDTIRVMQWNILAQSLAEKSDKFICPDEALNWNYRRWRILEEVLTYGADIICLQEVDHFNFLKATLGRVGFEGCFFPKPDSPCCYIKGNNGPDGCAVFFDSSKYTLLHTERKVLEVFRCQSNQVVIMCTFERKLDSKVFCVATTHLKARVGALLPTLRNEQGKDLLQFVQSHNTNDYPVIYAGDFNAEPTEPVYRTMTQSGNLSSSYAMVASRSSATSATTAATTPVVDNDGNNVCDSASNEPQYTTWKIREDGEVCHTIDYIFFSKDRFNPERVLTMPSDEELGKGRAPSLQYASDHFSLCCDFRLL</sequence>
<keyword evidence="7" id="KW-0460">Magnesium</keyword>
<keyword evidence="6" id="KW-0378">Hydrolase</keyword>
<evidence type="ECO:0000256" key="4">
    <source>
        <dbReference type="ARBA" id="ARBA00022490"/>
    </source>
</evidence>
<name>A0A7M7JX45_VARDE</name>
<dbReference type="Pfam" id="PF03372">
    <property type="entry name" value="Exo_endo_phos"/>
    <property type="match status" value="1"/>
</dbReference>
<keyword evidence="4" id="KW-0963">Cytoplasm</keyword>
<dbReference type="Proteomes" id="UP000594260">
    <property type="component" value="Unplaced"/>
</dbReference>
<comment type="subcellular location">
    <subcellularLocation>
        <location evidence="2">Cytoplasm</location>
    </subcellularLocation>
</comment>
<dbReference type="InterPro" id="IPR050410">
    <property type="entry name" value="CCR4/nocturin_mRNA_transcr"/>
</dbReference>
<evidence type="ECO:0000259" key="10">
    <source>
        <dbReference type="Pfam" id="PF03372"/>
    </source>
</evidence>
<dbReference type="AlphaFoldDB" id="A0A7M7JX45"/>
<evidence type="ECO:0000256" key="3">
    <source>
        <dbReference type="ARBA" id="ARBA00010774"/>
    </source>
</evidence>
<evidence type="ECO:0000313" key="12">
    <source>
        <dbReference type="Proteomes" id="UP000594260"/>
    </source>
</evidence>
<comment type="similarity">
    <text evidence="3">Belongs to the CCR4/nocturin family.</text>
</comment>